<dbReference type="EMBL" id="JACIEI010000003">
    <property type="protein sequence ID" value="MBB3993651.1"/>
    <property type="molecule type" value="Genomic_DNA"/>
</dbReference>
<comment type="caution">
    <text evidence="1">The sequence shown here is derived from an EMBL/GenBank/DDBJ whole genome shotgun (WGS) entry which is preliminary data.</text>
</comment>
<reference evidence="1 2" key="1">
    <citation type="submission" date="2020-08" db="EMBL/GenBank/DDBJ databases">
        <title>Genomic Encyclopedia of Type Strains, Phase IV (KMG-IV): sequencing the most valuable type-strain genomes for metagenomic binning, comparative biology and taxonomic classification.</title>
        <authorList>
            <person name="Goeker M."/>
        </authorList>
    </citation>
    <scope>NUCLEOTIDE SEQUENCE [LARGE SCALE GENOMIC DNA]</scope>
    <source>
        <strain evidence="1 2">DSM 102234</strain>
    </source>
</reference>
<proteinExistence type="predicted"/>
<dbReference type="Proteomes" id="UP000530268">
    <property type="component" value="Unassembled WGS sequence"/>
</dbReference>
<gene>
    <name evidence="1" type="ORF">GGR95_001282</name>
</gene>
<name>A0A7W6E2M6_9RHOB</name>
<evidence type="ECO:0000313" key="1">
    <source>
        <dbReference type="EMBL" id="MBB3993651.1"/>
    </source>
</evidence>
<protein>
    <submittedName>
        <fullName evidence="1">Uncharacterized protein</fullName>
    </submittedName>
</protein>
<accession>A0A7W6E2M6</accession>
<keyword evidence="2" id="KW-1185">Reference proteome</keyword>
<sequence>MRPFVTVMFQSVAMFDLFYGNSLRILELIK</sequence>
<dbReference type="AlphaFoldDB" id="A0A7W6E2M6"/>
<evidence type="ECO:0000313" key="2">
    <source>
        <dbReference type="Proteomes" id="UP000530268"/>
    </source>
</evidence>
<organism evidence="1 2">
    <name type="scientific">Sulfitobacter undariae</name>
    <dbReference type="NCBI Taxonomy" id="1563671"/>
    <lineage>
        <taxon>Bacteria</taxon>
        <taxon>Pseudomonadati</taxon>
        <taxon>Pseudomonadota</taxon>
        <taxon>Alphaproteobacteria</taxon>
        <taxon>Rhodobacterales</taxon>
        <taxon>Roseobacteraceae</taxon>
        <taxon>Sulfitobacter</taxon>
    </lineage>
</organism>